<keyword evidence="1" id="KW-1133">Transmembrane helix</keyword>
<evidence type="ECO:0000313" key="3">
    <source>
        <dbReference type="Proteomes" id="UP001304300"/>
    </source>
</evidence>
<evidence type="ECO:0000256" key="1">
    <source>
        <dbReference type="SAM" id="Phobius"/>
    </source>
</evidence>
<dbReference type="AlphaFoldDB" id="A0AAQ3QUJ9"/>
<dbReference type="RefSeq" id="WP_317835003.1">
    <property type="nucleotide sequence ID" value="NZ_CP136920.1"/>
</dbReference>
<sequence length="149" mass="16665">MPKKSAEDILLEAIMTDALPPNFAQSTIADIVRASRLRRQRNRAITTVLILFLGFSLLMQINLPETNQIVETPPIVIDLPPTLYETVETQPGLAIVVQTSTDFIDVISTEAFQLRVPHISDEELLQLFAHRSPRIEINANGHKTLILSN</sequence>
<keyword evidence="1" id="KW-0812">Transmembrane</keyword>
<feature type="transmembrane region" description="Helical" evidence="1">
    <location>
        <begin position="44"/>
        <end position="63"/>
    </location>
</feature>
<keyword evidence="3" id="KW-1185">Reference proteome</keyword>
<gene>
    <name evidence="2" type="ORF">RZN69_05220</name>
</gene>
<evidence type="ECO:0000313" key="2">
    <source>
        <dbReference type="EMBL" id="WOO42481.1"/>
    </source>
</evidence>
<dbReference type="Proteomes" id="UP001304300">
    <property type="component" value="Chromosome"/>
</dbReference>
<protein>
    <submittedName>
        <fullName evidence="2">Uncharacterized protein</fullName>
    </submittedName>
</protein>
<accession>A0AAQ3QUJ9</accession>
<dbReference type="EMBL" id="CP136920">
    <property type="protein sequence ID" value="WOO42481.1"/>
    <property type="molecule type" value="Genomic_DNA"/>
</dbReference>
<proteinExistence type="predicted"/>
<keyword evidence="1" id="KW-0472">Membrane</keyword>
<organism evidence="2 3">
    <name type="scientific">Rubellicoccus peritrichatus</name>
    <dbReference type="NCBI Taxonomy" id="3080537"/>
    <lineage>
        <taxon>Bacteria</taxon>
        <taxon>Pseudomonadati</taxon>
        <taxon>Verrucomicrobiota</taxon>
        <taxon>Opitutia</taxon>
        <taxon>Puniceicoccales</taxon>
        <taxon>Cerasicoccaceae</taxon>
        <taxon>Rubellicoccus</taxon>
    </lineage>
</organism>
<reference evidence="2 3" key="1">
    <citation type="submission" date="2023-10" db="EMBL/GenBank/DDBJ databases">
        <title>Rubellicoccus peritrichatus gen. nov., sp. nov., isolated from an algae of coral reef tank.</title>
        <authorList>
            <person name="Luo J."/>
        </authorList>
    </citation>
    <scope>NUCLEOTIDE SEQUENCE [LARGE SCALE GENOMIC DNA]</scope>
    <source>
        <strain evidence="2 3">CR14</strain>
    </source>
</reference>
<dbReference type="KEGG" id="puo:RZN69_05220"/>
<name>A0AAQ3QUJ9_9BACT</name>